<dbReference type="Gene3D" id="3.30.70.100">
    <property type="match status" value="1"/>
</dbReference>
<sequence>MSAHDDRLLIIFYGEVPTTEAVRLALLDHTGVSFAALAMMDEHSEKAGMWTRDPLGCLPSGRLAIDADPDSIESLVTSRFAENLGGVAYLCEGITPLMPKLNVGERFLGTLQLCCFQRRADINSAQLYQYWLQEHTDVAMSTQNTLGYRQNRVSISGEPHFDGIVEEYFPPDASHSMQAFFADGDNEARMWEHIEKLTQSSERFLDLDRSEVIHLSDIRII</sequence>
<gene>
    <name evidence="1" type="ORF">MBMO_EBAC000-63A02.29</name>
</gene>
<protein>
    <recommendedName>
        <fullName evidence="2">EthD domain-containing protein</fullName>
    </recommendedName>
</protein>
<evidence type="ECO:0008006" key="2">
    <source>
        <dbReference type="Google" id="ProtNLM"/>
    </source>
</evidence>
<dbReference type="EMBL" id="AY458639">
    <property type="protein sequence ID" value="AAR37751.1"/>
    <property type="molecule type" value="Genomic_DNA"/>
</dbReference>
<proteinExistence type="predicted"/>
<organism evidence="1">
    <name type="scientific">uncultured marine bacterium 442</name>
    <dbReference type="NCBI Taxonomy" id="257392"/>
    <lineage>
        <taxon>Bacteria</taxon>
        <taxon>environmental samples</taxon>
    </lineage>
</organism>
<dbReference type="SUPFAM" id="SSF54909">
    <property type="entry name" value="Dimeric alpha+beta barrel"/>
    <property type="match status" value="1"/>
</dbReference>
<dbReference type="AlphaFoldDB" id="Q6SH68"/>
<evidence type="ECO:0000313" key="1">
    <source>
        <dbReference type="EMBL" id="AAR37751.1"/>
    </source>
</evidence>
<reference evidence="1" key="1">
    <citation type="submission" date="2003-11" db="EMBL/GenBank/DDBJ databases">
        <authorList>
            <person name="Heidelberg J.F."/>
            <person name="Eisen J.A."/>
            <person name="Nelson W.C."/>
            <person name="DeLong E.F."/>
        </authorList>
    </citation>
    <scope>NUCLEOTIDE SEQUENCE</scope>
</reference>
<reference evidence="1" key="2">
    <citation type="submission" date="2003-12" db="EMBL/GenBank/DDBJ databases">
        <title>Monterey Bay Coastal Ocean Microbial Observatory environmental clone sequencing.</title>
        <authorList>
            <person name="DeLong E.F."/>
        </authorList>
    </citation>
    <scope>NUCLEOTIDE SEQUENCE</scope>
</reference>
<accession>Q6SH68</accession>
<name>Q6SH68_9BACT</name>
<dbReference type="InterPro" id="IPR011008">
    <property type="entry name" value="Dimeric_a/b-barrel"/>
</dbReference>